<keyword evidence="2" id="KW-1185">Reference proteome</keyword>
<organism evidence="1 2">
    <name type="scientific">Hibiscus sabdariffa</name>
    <name type="common">roselle</name>
    <dbReference type="NCBI Taxonomy" id="183260"/>
    <lineage>
        <taxon>Eukaryota</taxon>
        <taxon>Viridiplantae</taxon>
        <taxon>Streptophyta</taxon>
        <taxon>Embryophyta</taxon>
        <taxon>Tracheophyta</taxon>
        <taxon>Spermatophyta</taxon>
        <taxon>Magnoliopsida</taxon>
        <taxon>eudicotyledons</taxon>
        <taxon>Gunneridae</taxon>
        <taxon>Pentapetalae</taxon>
        <taxon>rosids</taxon>
        <taxon>malvids</taxon>
        <taxon>Malvales</taxon>
        <taxon>Malvaceae</taxon>
        <taxon>Malvoideae</taxon>
        <taxon>Hibiscus</taxon>
    </lineage>
</organism>
<gene>
    <name evidence="1" type="ORF">V6N11_053386</name>
</gene>
<evidence type="ECO:0000313" key="2">
    <source>
        <dbReference type="Proteomes" id="UP001396334"/>
    </source>
</evidence>
<evidence type="ECO:0000313" key="1">
    <source>
        <dbReference type="EMBL" id="KAK9047547.1"/>
    </source>
</evidence>
<accession>A0ABR2UCX0</accession>
<dbReference type="Proteomes" id="UP001396334">
    <property type="component" value="Unassembled WGS sequence"/>
</dbReference>
<protein>
    <submittedName>
        <fullName evidence="1">Uncharacterized protein</fullName>
    </submittedName>
</protein>
<proteinExistence type="predicted"/>
<name>A0ABR2UCX0_9ROSI</name>
<dbReference type="EMBL" id="JBBPBN010000001">
    <property type="protein sequence ID" value="KAK9047547.1"/>
    <property type="molecule type" value="Genomic_DNA"/>
</dbReference>
<comment type="caution">
    <text evidence="1">The sequence shown here is derived from an EMBL/GenBank/DDBJ whole genome shotgun (WGS) entry which is preliminary data.</text>
</comment>
<sequence length="94" mass="11027">MLALAPYFPVIKTSRPSLQLYQFLCSSTQNPNLSILSNYYYRKSIKVLDGKRKPWPPLQILETMHLSPRGHQQTTPIWRVLDYLADFQRSPQPH</sequence>
<reference evidence="1 2" key="1">
    <citation type="journal article" date="2024" name="G3 (Bethesda)">
        <title>Genome assembly of Hibiscus sabdariffa L. provides insights into metabolisms of medicinal natural products.</title>
        <authorList>
            <person name="Kim T."/>
        </authorList>
    </citation>
    <scope>NUCLEOTIDE SEQUENCE [LARGE SCALE GENOMIC DNA]</scope>
    <source>
        <strain evidence="1">TK-2024</strain>
        <tissue evidence="1">Old leaves</tissue>
    </source>
</reference>